<sequence length="153" mass="16759">MSLLFQQTVPLSHLHRSLDPPLCFRTHILLILLLLSRHLPGFTGSDCESADPSIVSAIAPGTATTSERDCPVRTAGSDPVPIGDSGTFFDVGTAAPELLSPNRHHMITRAKDGIRKPNPRYNLFTQKYTPSEPKTITSASQDGDKLCKKRCRH</sequence>
<geneLocation type="mitochondrion" evidence="2"/>
<keyword evidence="2" id="KW-0496">Mitochondrion</keyword>
<organism evidence="2 4">
    <name type="scientific">Arabidopsis suecica</name>
    <name type="common">Swedish thale-cress</name>
    <name type="synonym">Cardaminopsis suecica</name>
    <dbReference type="NCBI Taxonomy" id="45249"/>
    <lineage>
        <taxon>Eukaryota</taxon>
        <taxon>Viridiplantae</taxon>
        <taxon>Streptophyta</taxon>
        <taxon>Embryophyta</taxon>
        <taxon>Tracheophyta</taxon>
        <taxon>Spermatophyta</taxon>
        <taxon>Magnoliopsida</taxon>
        <taxon>eudicotyledons</taxon>
        <taxon>Gunneridae</taxon>
        <taxon>Pentapetalae</taxon>
        <taxon>rosids</taxon>
        <taxon>malvids</taxon>
        <taxon>Brassicales</taxon>
        <taxon>Brassicaceae</taxon>
        <taxon>Camelineae</taxon>
        <taxon>Arabidopsis</taxon>
    </lineage>
</organism>
<protein>
    <submittedName>
        <fullName evidence="2">Uncharacterized protein</fullName>
    </submittedName>
</protein>
<feature type="signal peptide" evidence="1">
    <location>
        <begin position="1"/>
        <end position="44"/>
    </location>
</feature>
<proteinExistence type="predicted"/>
<dbReference type="Proteomes" id="UP000694251">
    <property type="component" value="Unassembled WGS sequence"/>
</dbReference>
<evidence type="ECO:0000313" key="2">
    <source>
        <dbReference type="EMBL" id="KAG7529335.1"/>
    </source>
</evidence>
<dbReference type="EMBL" id="JAEFBJ010000143">
    <property type="protein sequence ID" value="KAG7529335.1"/>
    <property type="molecule type" value="Genomic_DNA"/>
</dbReference>
<evidence type="ECO:0000256" key="1">
    <source>
        <dbReference type="SAM" id="SignalP"/>
    </source>
</evidence>
<keyword evidence="4" id="KW-1185">Reference proteome</keyword>
<feature type="chain" id="PRO_5044693493" evidence="1">
    <location>
        <begin position="45"/>
        <end position="153"/>
    </location>
</feature>
<keyword evidence="1" id="KW-0732">Signal</keyword>
<accession>A0A8T1XFT8</accession>
<reference evidence="2 4" key="1">
    <citation type="submission" date="2020-12" db="EMBL/GenBank/DDBJ databases">
        <title>Concerted genomic and epigenomic changes stabilize Arabidopsis allopolyploids.</title>
        <authorList>
            <person name="Chen Z."/>
        </authorList>
    </citation>
    <scope>NUCLEOTIDE SEQUENCE [LARGE SCALE GENOMIC DNA]</scope>
    <source>
        <strain evidence="2">As9502</strain>
        <tissue evidence="2">Leaf</tissue>
    </source>
</reference>
<gene>
    <name evidence="2" type="ORF">ISN44_Un143g000210</name>
    <name evidence="3" type="ORF">ISN44_Un46g000020</name>
</gene>
<evidence type="ECO:0000313" key="4">
    <source>
        <dbReference type="Proteomes" id="UP000694251"/>
    </source>
</evidence>
<comment type="caution">
    <text evidence="2">The sequence shown here is derived from an EMBL/GenBank/DDBJ whole genome shotgun (WGS) entry which is preliminary data.</text>
</comment>
<evidence type="ECO:0000313" key="3">
    <source>
        <dbReference type="EMBL" id="KAG7531274.1"/>
    </source>
</evidence>
<name>A0A8T1XFT8_ARASU</name>
<dbReference type="AlphaFoldDB" id="A0A8T1XFT8"/>
<dbReference type="EMBL" id="JAEFBJ010000046">
    <property type="protein sequence ID" value="KAG7531274.1"/>
    <property type="molecule type" value="Genomic_DNA"/>
</dbReference>